<comment type="similarity">
    <text evidence="3">Belongs to the peptidase M20A family.</text>
</comment>
<dbReference type="InterPro" id="IPR002933">
    <property type="entry name" value="Peptidase_M20"/>
</dbReference>
<dbReference type="Pfam" id="PF01546">
    <property type="entry name" value="Peptidase_M20"/>
    <property type="match status" value="1"/>
</dbReference>
<accession>A0A564UFK0</accession>
<comment type="cofactor">
    <cofactor evidence="2">
        <name>Zn(2+)</name>
        <dbReference type="ChEBI" id="CHEBI:29105"/>
    </cofactor>
</comment>
<evidence type="ECO:0000256" key="4">
    <source>
        <dbReference type="ARBA" id="ARBA00022723"/>
    </source>
</evidence>
<keyword evidence="7" id="KW-0170">Cobalt</keyword>
<dbReference type="PANTHER" id="PTHR43808">
    <property type="entry name" value="ACETYLORNITHINE DEACETYLASE"/>
    <property type="match status" value="1"/>
</dbReference>
<name>A0A564UFK0_9FIRM</name>
<dbReference type="GO" id="GO:0046872">
    <property type="term" value="F:metal ion binding"/>
    <property type="evidence" value="ECO:0007669"/>
    <property type="project" value="UniProtKB-KW"/>
</dbReference>
<dbReference type="GO" id="GO:0016787">
    <property type="term" value="F:hydrolase activity"/>
    <property type="evidence" value="ECO:0007669"/>
    <property type="project" value="UniProtKB-KW"/>
</dbReference>
<keyword evidence="4" id="KW-0479">Metal-binding</keyword>
<dbReference type="EMBL" id="CABHNI010000047">
    <property type="protein sequence ID" value="VUX18283.1"/>
    <property type="molecule type" value="Genomic_DNA"/>
</dbReference>
<dbReference type="SUPFAM" id="SSF53187">
    <property type="entry name" value="Zn-dependent exopeptidases"/>
    <property type="match status" value="1"/>
</dbReference>
<dbReference type="NCBIfam" id="TIGR01910">
    <property type="entry name" value="DapE-ArgE"/>
    <property type="match status" value="1"/>
</dbReference>
<dbReference type="InterPro" id="IPR036264">
    <property type="entry name" value="Bact_exopeptidase_dim_dom"/>
</dbReference>
<dbReference type="Gene3D" id="3.30.70.360">
    <property type="match status" value="1"/>
</dbReference>
<dbReference type="Gene3D" id="3.40.630.10">
    <property type="entry name" value="Zn peptidases"/>
    <property type="match status" value="1"/>
</dbReference>
<dbReference type="PANTHER" id="PTHR43808:SF25">
    <property type="entry name" value="PEPTIDASE M20 DIMERISATION DOMAIN-CONTAINING PROTEIN"/>
    <property type="match status" value="1"/>
</dbReference>
<feature type="domain" description="Peptidase M20 dimerisation" evidence="8">
    <location>
        <begin position="206"/>
        <end position="311"/>
    </location>
</feature>
<dbReference type="SUPFAM" id="SSF55031">
    <property type="entry name" value="Bacterial exopeptidase dimerisation domain"/>
    <property type="match status" value="1"/>
</dbReference>
<keyword evidence="6" id="KW-0862">Zinc</keyword>
<sequence>MKELKNVLNEHKEEYIKYLSELVSIDTQDLGHGIDGGREEKGQEYLIKLLEKMGADKIEKDALEEETIKKCLQLYNEGNLGHNYDHRYNVYATFAGKGGKSIMFNGHMDTMPPGDLSKWITKPHCPDIRDNRMYGLGTADMKGGLMASVLAIKLLKDAGIELPGDVIITSVCDEEGGGNGSMLAAMNGKKADGVVVCEGTSDELIVAHMGFVFFDVKIEGKANHSGAKWLGVSAIEKAIKLIRGLEELEHGWLMEYKHPLLPAPSLNVGVIEGGTAGSTVAGECEFKVCVHYLPEIMSYEKVVSEFTDTIEGIANGDKWLKDHKPKISVYQAGGAFEMERTHPFVEAFAEGYKQAKGRTPNIVGSPSGCDSRIWKNVAKCPTIQFGPGNLEQCHSVNEYLDMDAYLESILIYAELILAWGKNK</sequence>
<organism evidence="9 10">
    <name type="scientific">Dorea formicigenerans</name>
    <dbReference type="NCBI Taxonomy" id="39486"/>
    <lineage>
        <taxon>Bacteria</taxon>
        <taxon>Bacillati</taxon>
        <taxon>Bacillota</taxon>
        <taxon>Clostridia</taxon>
        <taxon>Lachnospirales</taxon>
        <taxon>Lachnospiraceae</taxon>
        <taxon>Dorea</taxon>
    </lineage>
</organism>
<protein>
    <submittedName>
        <fullName evidence="9">N-formyl-4-amino-5-aminomethyl-2-methylpyrimidine deformylase</fullName>
        <ecNumber evidence="9">3.5.1.-</ecNumber>
    </submittedName>
</protein>
<dbReference type="CDD" id="cd08659">
    <property type="entry name" value="M20_ArgE_DapE-like"/>
    <property type="match status" value="1"/>
</dbReference>
<evidence type="ECO:0000313" key="10">
    <source>
        <dbReference type="Proteomes" id="UP000358366"/>
    </source>
</evidence>
<proteinExistence type="inferred from homology"/>
<evidence type="ECO:0000256" key="5">
    <source>
        <dbReference type="ARBA" id="ARBA00022801"/>
    </source>
</evidence>
<evidence type="ECO:0000256" key="3">
    <source>
        <dbReference type="ARBA" id="ARBA00006247"/>
    </source>
</evidence>
<dbReference type="Pfam" id="PF07687">
    <property type="entry name" value="M20_dimer"/>
    <property type="match status" value="1"/>
</dbReference>
<evidence type="ECO:0000256" key="1">
    <source>
        <dbReference type="ARBA" id="ARBA00001941"/>
    </source>
</evidence>
<evidence type="ECO:0000256" key="6">
    <source>
        <dbReference type="ARBA" id="ARBA00022833"/>
    </source>
</evidence>
<comment type="cofactor">
    <cofactor evidence="1">
        <name>Co(2+)</name>
        <dbReference type="ChEBI" id="CHEBI:48828"/>
    </cofactor>
</comment>
<dbReference type="Proteomes" id="UP000358366">
    <property type="component" value="Unassembled WGS sequence"/>
</dbReference>
<dbReference type="InterPro" id="IPR010182">
    <property type="entry name" value="ArgE/DapE"/>
</dbReference>
<dbReference type="AlphaFoldDB" id="A0A564UFK0"/>
<dbReference type="InterPro" id="IPR011650">
    <property type="entry name" value="Peptidase_M20_dimer"/>
</dbReference>
<gene>
    <name evidence="9" type="ORF">DFSSTS7063_02546</name>
</gene>
<reference evidence="9 10" key="1">
    <citation type="submission" date="2019-07" db="EMBL/GenBank/DDBJ databases">
        <authorList>
            <person name="Hibberd C M."/>
            <person name="Gehrig L. J."/>
            <person name="Chang H.-W."/>
            <person name="Venkatesh S."/>
        </authorList>
    </citation>
    <scope>NUCLEOTIDE SEQUENCE [LARGE SCALE GENOMIC DNA]</scope>
    <source>
        <strain evidence="9">Dorea_formicigenerans_SSTS_Bg7063</strain>
    </source>
</reference>
<dbReference type="RefSeq" id="WP_144125584.1">
    <property type="nucleotide sequence ID" value="NZ_CABHNI010000047.1"/>
</dbReference>
<evidence type="ECO:0000256" key="2">
    <source>
        <dbReference type="ARBA" id="ARBA00001947"/>
    </source>
</evidence>
<evidence type="ECO:0000259" key="8">
    <source>
        <dbReference type="Pfam" id="PF07687"/>
    </source>
</evidence>
<evidence type="ECO:0000313" key="9">
    <source>
        <dbReference type="EMBL" id="VUX18283.1"/>
    </source>
</evidence>
<dbReference type="InterPro" id="IPR050072">
    <property type="entry name" value="Peptidase_M20A"/>
</dbReference>
<dbReference type="EC" id="3.5.1.-" evidence="9"/>
<evidence type="ECO:0000256" key="7">
    <source>
        <dbReference type="ARBA" id="ARBA00023285"/>
    </source>
</evidence>
<keyword evidence="5 9" id="KW-0378">Hydrolase</keyword>